<accession>A0ABR0EWU8</accession>
<gene>
    <name evidence="4" type="ORF">PRZ48_003700</name>
</gene>
<protein>
    <recommendedName>
        <fullName evidence="6">Cyclochlorotine biosynthesis protein O</fullName>
    </recommendedName>
</protein>
<dbReference type="Pfam" id="PF11807">
    <property type="entry name" value="UstYa"/>
    <property type="match status" value="1"/>
</dbReference>
<comment type="pathway">
    <text evidence="1">Mycotoxin biosynthesis.</text>
</comment>
<organism evidence="4 5">
    <name type="scientific">Zasmidium cellare</name>
    <name type="common">Wine cellar mold</name>
    <name type="synonym">Racodium cellare</name>
    <dbReference type="NCBI Taxonomy" id="395010"/>
    <lineage>
        <taxon>Eukaryota</taxon>
        <taxon>Fungi</taxon>
        <taxon>Dikarya</taxon>
        <taxon>Ascomycota</taxon>
        <taxon>Pezizomycotina</taxon>
        <taxon>Dothideomycetes</taxon>
        <taxon>Dothideomycetidae</taxon>
        <taxon>Mycosphaerellales</taxon>
        <taxon>Mycosphaerellaceae</taxon>
        <taxon>Zasmidium</taxon>
    </lineage>
</organism>
<dbReference type="PANTHER" id="PTHR33365">
    <property type="entry name" value="YALI0B05434P"/>
    <property type="match status" value="1"/>
</dbReference>
<keyword evidence="3" id="KW-1133">Transmembrane helix</keyword>
<dbReference type="InterPro" id="IPR021765">
    <property type="entry name" value="UstYa-like"/>
</dbReference>
<proteinExistence type="inferred from homology"/>
<comment type="caution">
    <text evidence="4">The sequence shown here is derived from an EMBL/GenBank/DDBJ whole genome shotgun (WGS) entry which is preliminary data.</text>
</comment>
<reference evidence="4 5" key="1">
    <citation type="journal article" date="2023" name="G3 (Bethesda)">
        <title>A chromosome-level genome assembly of Zasmidium syzygii isolated from banana leaves.</title>
        <authorList>
            <person name="van Westerhoven A.C."/>
            <person name="Mehrabi R."/>
            <person name="Talebi R."/>
            <person name="Steentjes M.B.F."/>
            <person name="Corcolon B."/>
            <person name="Chong P.A."/>
            <person name="Kema G.H.J."/>
            <person name="Seidl M.F."/>
        </authorList>
    </citation>
    <scope>NUCLEOTIDE SEQUENCE [LARGE SCALE GENOMIC DNA]</scope>
    <source>
        <strain evidence="4 5">P124</strain>
    </source>
</reference>
<evidence type="ECO:0000313" key="4">
    <source>
        <dbReference type="EMBL" id="KAK4505735.1"/>
    </source>
</evidence>
<comment type="similarity">
    <text evidence="2">Belongs to the ustYa family.</text>
</comment>
<keyword evidence="5" id="KW-1185">Reference proteome</keyword>
<keyword evidence="3" id="KW-0472">Membrane</keyword>
<dbReference type="Proteomes" id="UP001305779">
    <property type="component" value="Unassembled WGS sequence"/>
</dbReference>
<evidence type="ECO:0000256" key="2">
    <source>
        <dbReference type="ARBA" id="ARBA00035112"/>
    </source>
</evidence>
<feature type="transmembrane region" description="Helical" evidence="3">
    <location>
        <begin position="52"/>
        <end position="74"/>
    </location>
</feature>
<name>A0ABR0EWU8_ZASCE</name>
<evidence type="ECO:0008006" key="6">
    <source>
        <dbReference type="Google" id="ProtNLM"/>
    </source>
</evidence>
<evidence type="ECO:0000313" key="5">
    <source>
        <dbReference type="Proteomes" id="UP001305779"/>
    </source>
</evidence>
<evidence type="ECO:0000256" key="1">
    <source>
        <dbReference type="ARBA" id="ARBA00004685"/>
    </source>
</evidence>
<dbReference type="EMBL" id="JAXOVC010000002">
    <property type="protein sequence ID" value="KAK4505735.1"/>
    <property type="molecule type" value="Genomic_DNA"/>
</dbReference>
<keyword evidence="3" id="KW-0812">Transmembrane</keyword>
<sequence>MPNEERKKVRFGDDRILPETEQRLLEDEEAKLSPDEHDAGPRRIGGVVTLRIIVLIQAGLIVLLLETLVIGFVFRDEQLSVRCAEYLNTGTPMSDAVQYQEGERDASTRHHSRWRGPPSHELDEAWHDIARENLILVTDDEVRAAGKDPAKVVRLPPQYESRYGPGALALTEYGVELSCLNWIRMYIHAEYYREHDDFHIFEQNSDKTLRPKLDHCIEVLRDSLMCNAGTSIITHQWIQDRPRMFQDLHLPKKTCKDFDALLRWTKGREVDEMTHPIKNVIFGHHNPVNPQPTEYVYSHIP</sequence>
<dbReference type="PANTHER" id="PTHR33365:SF4">
    <property type="entry name" value="CYCLOCHLOROTINE BIOSYNTHESIS PROTEIN O"/>
    <property type="match status" value="1"/>
</dbReference>
<evidence type="ECO:0000256" key="3">
    <source>
        <dbReference type="SAM" id="Phobius"/>
    </source>
</evidence>